<organism evidence="1 2">
    <name type="scientific">Ustilago trichophora</name>
    <dbReference type="NCBI Taxonomy" id="86804"/>
    <lineage>
        <taxon>Eukaryota</taxon>
        <taxon>Fungi</taxon>
        <taxon>Dikarya</taxon>
        <taxon>Basidiomycota</taxon>
        <taxon>Ustilaginomycotina</taxon>
        <taxon>Ustilaginomycetes</taxon>
        <taxon>Ustilaginales</taxon>
        <taxon>Ustilaginaceae</taxon>
        <taxon>Ustilago</taxon>
    </lineage>
</organism>
<dbReference type="EMBL" id="OOIN01000017">
    <property type="protein sequence ID" value="SPO27287.1"/>
    <property type="molecule type" value="Genomic_DNA"/>
</dbReference>
<dbReference type="Proteomes" id="UP000324022">
    <property type="component" value="Unassembled WGS sequence"/>
</dbReference>
<gene>
    <name evidence="1" type="ORF">UTRI_10404</name>
</gene>
<accession>A0A5C3ECD0</accession>
<proteinExistence type="predicted"/>
<dbReference type="AlphaFoldDB" id="A0A5C3ECD0"/>
<protein>
    <submittedName>
        <fullName evidence="1">Uncharacterized protein</fullName>
    </submittedName>
</protein>
<name>A0A5C3ECD0_9BASI</name>
<reference evidence="1 2" key="1">
    <citation type="submission" date="2018-03" db="EMBL/GenBank/DDBJ databases">
        <authorList>
            <person name="Guldener U."/>
        </authorList>
    </citation>
    <scope>NUCLEOTIDE SEQUENCE [LARGE SCALE GENOMIC DNA]</scope>
    <source>
        <strain evidence="1 2">NBRC100155</strain>
    </source>
</reference>
<evidence type="ECO:0000313" key="1">
    <source>
        <dbReference type="EMBL" id="SPO27287.1"/>
    </source>
</evidence>
<evidence type="ECO:0000313" key="2">
    <source>
        <dbReference type="Proteomes" id="UP000324022"/>
    </source>
</evidence>
<sequence>MTATSRVTPFQPYRQYDGMWPWDLTQSPWVQNRDPRTRSQAWYRLNRFRLQDGREFGPFQIGSERFETKPYPHDLPFLTHSYLRVKMRPSNFELFGAPFNNIKTIFRPDPDILHRIQIQVTTPLHRRGWVAEAPGDTQIKQGEFLWPPLRAEQLPAKLYMAPHVRQALWGGVMAKFLHHSPGSPTVFHLTLPGRASGHAVKRHMLMTSVDTSLFTDMPSTSVNSDLWVFYEAMTHSEPPHQAKMALLGGMFLPKYALTHLVEDGVLRPAFVQRFVG</sequence>
<dbReference type="OrthoDB" id="2546330at2759"/>
<keyword evidence="2" id="KW-1185">Reference proteome</keyword>